<proteinExistence type="inferred from homology"/>
<evidence type="ECO:0000256" key="9">
    <source>
        <dbReference type="PROSITE-ProRule" id="PRU00508"/>
    </source>
</evidence>
<dbReference type="InterPro" id="IPR055194">
    <property type="entry name" value="UBR1-like_WH"/>
</dbReference>
<evidence type="ECO:0000256" key="1">
    <source>
        <dbReference type="ARBA" id="ARBA00000900"/>
    </source>
</evidence>
<dbReference type="EC" id="2.3.2.27" evidence="10"/>
<dbReference type="PANTHER" id="PTHR21497">
    <property type="entry name" value="UBIQUITIN LIGASE E3 ALPHA-RELATED"/>
    <property type="match status" value="1"/>
</dbReference>
<name>A0AAD5XJW0_9FUNG</name>
<evidence type="ECO:0000256" key="3">
    <source>
        <dbReference type="ARBA" id="ARBA00022679"/>
    </source>
</evidence>
<dbReference type="InterPro" id="IPR003126">
    <property type="entry name" value="Znf_UBR"/>
</dbReference>
<dbReference type="GO" id="GO:0008270">
    <property type="term" value="F:zinc ion binding"/>
    <property type="evidence" value="ECO:0007669"/>
    <property type="project" value="UniProtKB-UniRule"/>
</dbReference>
<comment type="pathway">
    <text evidence="2 10">Protein modification; protein ubiquitination.</text>
</comment>
<dbReference type="GO" id="GO:0016567">
    <property type="term" value="P:protein ubiquitination"/>
    <property type="evidence" value="ECO:0007669"/>
    <property type="project" value="UniProtKB-UniRule"/>
</dbReference>
<dbReference type="InterPro" id="IPR044046">
    <property type="entry name" value="E3_ligase_UBR-like_C"/>
</dbReference>
<organism evidence="13 14">
    <name type="scientific">Physocladia obscura</name>
    <dbReference type="NCBI Taxonomy" id="109957"/>
    <lineage>
        <taxon>Eukaryota</taxon>
        <taxon>Fungi</taxon>
        <taxon>Fungi incertae sedis</taxon>
        <taxon>Chytridiomycota</taxon>
        <taxon>Chytridiomycota incertae sedis</taxon>
        <taxon>Chytridiomycetes</taxon>
        <taxon>Chytridiales</taxon>
        <taxon>Chytriomycetaceae</taxon>
        <taxon>Physocladia</taxon>
    </lineage>
</organism>
<dbReference type="Pfam" id="PF18995">
    <property type="entry name" value="PRT6_C"/>
    <property type="match status" value="1"/>
</dbReference>
<accession>A0AAD5XJW0</accession>
<dbReference type="CDD" id="cd16482">
    <property type="entry name" value="RING-H2_UBR1-like"/>
    <property type="match status" value="1"/>
</dbReference>
<sequence>MSFNEISGSYSLDPHSRIVNWPLVSRDGDSESSSSNSDSSERDRRVMETQTQLYEFLHSLHSQLFETHDGPLHQQPHQPRLIHPLYPLAPHIQAQIDARLKHLISLSLPASTPLLFASTTPTPPDTNNMNQVAPSQLGEHNHNHDHNSGNTNHTPLGAEYHPNRRGAPCGHVFQEGEGVYWCRNCALDETCVLCHHCFHASNHEGHDTTFHISYGNGCCDCGDAQAWRLPVICAFHSDSSDTLNDGNELPIAVPESVIANLRATIATVLDFVIDTFNSSPTDFSLPTTTAAILAANPPEPILVSTIAANSSFIATPTYRPATDMFACILWNDEDHTFDEVIMKVEAGINCSSETASQIAVRVDSVGRDVIATNYQTARLLSVARTINEDRSNGLNVTIRTVRETFREYLSAYLVSWIRDLPSRVRGQVRSPENGRVYASVVLAVRKVICEELCAPRRKLKDMMLHNSGVSSISGSSNDSSGSGADSGSAATATAAAPAFSGAINDNDDDIPMGDSSSLSVIEGSDKSRWRLDYLIGFDSRLWKDLRGTMKGLYIESLIISGDEYKRAMAIRMSYTYPIIANSYLIWDREYDLSMMTFTVQLFTVPTIAEYLMKNSSIVFCLFATLKAFLLSDYHDETFPYNNLLKAIRRANKLIRPSYTKLTFEQHGDRVYKKTKYNQIFNDIKFFVAAPPVRMSLFRNGDLSEFAGFLDLCRVLQGMYQQKRHIRTHVEYESQAWTNSFYLGANVSRVLEHIGDAFAPTCKSKLKENLAALIRAIKLTLKVLDDWCTQEQLQEFHEWDTAVTERTVQAQRSGTPFTPPIRSLDGFINISYAQLPPQRVLDFKSLGRSLSLHCPLHWTLAKLLSCLPLYGSLLGAGAVSLAEIMTVTEIEEPKQKDLSDLSFVQDLDSWDPSEIDQDNATLPAPLTATRLLNQITQEDRTSRILDHPLRAEVFLSQIRTGLWVRNGLSMRSQLLYFKYVLLREMYDLDIFLLQSFAVIAGPDRFISTILDRYDIRAWFEANPAESAKKFFNEQSPSIGLAEDLLNLLVNILTERARISAMTVEEQARREIIHVLATSGTASGGGGGSGAGGGGIPYSKISEMIPFEITRMLQGLPITPTGAAATVAPSINNYAEEFYLQPCKSIDEILGQVAVFKPPSLTNDKGLYELKDEYYDEVNAWFHHYTRSQREEVEAMLCRRLVRKASNGVDERGVASSSLTRAVPSLRDAAKTGSLNATVASSSWKQVNEVAKQYGLFLPKIVAVSSKTGFAAIDLFVAGKSFSILLLMALYNLTKGGCKSDHAIASIVHLLLVAVEIDLQRTDNLESGKFIDEAARLHQFEALGKTPVSLIEVVLGIIDNENDEAFKDHVEKLSLFIVRIASFGQCAAMDQIVAWQTKFNTLRSAVAAENEDSGSLTPALSEKELRKEESKKRQAALLAKFAAQQQSFLNENQADGDSEDDDNDLLHEEMDADKSSKESNFLEESRTWNFPGGNCIVCQEEFTKDKLYGMLCFSQPCYIERSRFVDFRDPDTVLSAINTPLLSEQFETPGTAVFSTESSSSTGLYQKFPRSLEFYPTGEHKDTELYTSSCGHMMHSECLEKYFTSIEHRQSQEHRLHAESIERGEFLCPLCKSLGNIMLPIRNNSKIEEVNWSGSSSEQNDRAISGLIPITKGGVKNSLTNLRQWFTNMKPKLVESLDRRSKMQMEDIEAGVSVIEPSSASAAQDVSNASSNSHRSPIILQNSDASIANADAVGAGIGGQRPIMERFLNVFGRDMLDRRPSDASSSSNDDLRGEQPELQDLIDRLMTPLIRLTDDCLTNGLLKSLKYTILSLERSVRGSAAKNHEENKQNGSLIQVHVLEQLNSNTLIFLRVLTEAILQLNEFQSTAEEYDKGAYPDANTDLQIFFAGIDSELYPASTSLMPQLELTGFSTLVGITFANDDPRICDDSNDIFKWIGLAWCSEVVRTIVAAINSVSIHGDTLWFKNNAVLKSAKNIAFPGKNKQENNSKGKVPMTLDNEMMDLETDDIMPEDAANSAEMTQFLMFIMSHMSFSEDVAKSVINILPPYLLYALIRSVTLPFLRSSAIYLYARFYLIPPTGSAGLDHQMPSKMTVHDEFEQLRLYLQLPTLWKLCSTETTTDPFLSNLIGNWVSASHRKEVDRLPTYKAQLSKASVRGEDYDTYRLERSITLQSPAIISLIGLPNGIENLFADSFRRICNNCQKPISDPALCLICGTLVCALSFCCHKDKKGECNNHMKQCSGDIGIFFLIKRFNILLLHNEKGHVIDPPYLDIHGEVDVSRRKGSRQFLNLKRYDEIRKLWLKHGLASNIARSVEAVVSSGGWTQY</sequence>
<dbReference type="Pfam" id="PF02207">
    <property type="entry name" value="zf-UBR"/>
    <property type="match status" value="1"/>
</dbReference>
<dbReference type="PANTHER" id="PTHR21497:SF24">
    <property type="entry name" value="E3 UBIQUITIN-PROTEIN LIGASE UBR1"/>
    <property type="match status" value="1"/>
</dbReference>
<dbReference type="GO" id="GO:0000151">
    <property type="term" value="C:ubiquitin ligase complex"/>
    <property type="evidence" value="ECO:0007669"/>
    <property type="project" value="TreeGrafter"/>
</dbReference>
<evidence type="ECO:0000256" key="5">
    <source>
        <dbReference type="ARBA" id="ARBA00022771"/>
    </source>
</evidence>
<dbReference type="Gene3D" id="2.10.110.30">
    <property type="match status" value="1"/>
</dbReference>
<evidence type="ECO:0000256" key="4">
    <source>
        <dbReference type="ARBA" id="ARBA00022723"/>
    </source>
</evidence>
<feature type="domain" description="UBR-type" evidence="12">
    <location>
        <begin position="167"/>
        <end position="238"/>
    </location>
</feature>
<evidence type="ECO:0000256" key="7">
    <source>
        <dbReference type="ARBA" id="ARBA00022833"/>
    </source>
</evidence>
<evidence type="ECO:0000313" key="14">
    <source>
        <dbReference type="Proteomes" id="UP001211907"/>
    </source>
</evidence>
<keyword evidence="3 10" id="KW-0808">Transferase</keyword>
<evidence type="ECO:0000256" key="2">
    <source>
        <dbReference type="ARBA" id="ARBA00004906"/>
    </source>
</evidence>
<keyword evidence="4 10" id="KW-0479">Metal-binding</keyword>
<evidence type="ECO:0000259" key="12">
    <source>
        <dbReference type="PROSITE" id="PS51157"/>
    </source>
</evidence>
<feature type="zinc finger region" description="UBR-type" evidence="9">
    <location>
        <begin position="167"/>
        <end position="238"/>
    </location>
</feature>
<dbReference type="InterPro" id="IPR039164">
    <property type="entry name" value="UBR1-like"/>
</dbReference>
<dbReference type="SUPFAM" id="SSF46785">
    <property type="entry name" value="Winged helix' DNA-binding domain"/>
    <property type="match status" value="1"/>
</dbReference>
<comment type="function">
    <text evidence="10">Ubiquitin ligase protein which is a component of the N-end rule pathway. Recognizes and binds to proteins bearing specific N-terminal residues that are destabilizing according to the N-end rule, leading to their ubiquitination and subsequent degradation.</text>
</comment>
<dbReference type="GO" id="GO:0005737">
    <property type="term" value="C:cytoplasm"/>
    <property type="evidence" value="ECO:0007669"/>
    <property type="project" value="TreeGrafter"/>
</dbReference>
<dbReference type="InterPro" id="IPR014719">
    <property type="entry name" value="Ribosomal_bL12_C/ClpS-like"/>
</dbReference>
<dbReference type="InterPro" id="IPR003769">
    <property type="entry name" value="ClpS_core"/>
</dbReference>
<feature type="region of interest" description="Disordered" evidence="11">
    <location>
        <begin position="23"/>
        <end position="46"/>
    </location>
</feature>
<dbReference type="InterPro" id="IPR042065">
    <property type="entry name" value="E3_ELL-like"/>
</dbReference>
<evidence type="ECO:0000256" key="6">
    <source>
        <dbReference type="ARBA" id="ARBA00022786"/>
    </source>
</evidence>
<dbReference type="Proteomes" id="UP001211907">
    <property type="component" value="Unassembled WGS sequence"/>
</dbReference>
<protein>
    <recommendedName>
        <fullName evidence="10">E3 ubiquitin-protein ligase</fullName>
        <ecNumber evidence="10">2.3.2.27</ecNumber>
    </recommendedName>
</protein>
<dbReference type="CDD" id="cd19673">
    <property type="entry name" value="UBR-box_UBR3"/>
    <property type="match status" value="1"/>
</dbReference>
<dbReference type="InterPro" id="IPR036390">
    <property type="entry name" value="WH_DNA-bd_sf"/>
</dbReference>
<keyword evidence="5 10" id="KW-0863">Zinc-finger</keyword>
<dbReference type="FunFam" id="2.10.110.30:FF:000001">
    <property type="entry name" value="E3 ubiquitin-protein ligase UBR2 isoform 1"/>
    <property type="match status" value="1"/>
</dbReference>
<evidence type="ECO:0000256" key="10">
    <source>
        <dbReference type="RuleBase" id="RU366018"/>
    </source>
</evidence>
<evidence type="ECO:0000256" key="11">
    <source>
        <dbReference type="SAM" id="MobiDB-lite"/>
    </source>
</evidence>
<keyword evidence="7 10" id="KW-0862">Zinc</keyword>
<dbReference type="GO" id="GO:0061630">
    <property type="term" value="F:ubiquitin protein ligase activity"/>
    <property type="evidence" value="ECO:0007669"/>
    <property type="project" value="UniProtKB-UniRule"/>
</dbReference>
<dbReference type="SMART" id="SM00396">
    <property type="entry name" value="ZnF_UBR1"/>
    <property type="match status" value="1"/>
</dbReference>
<dbReference type="Gene3D" id="3.30.1390.10">
    <property type="match status" value="1"/>
</dbReference>
<dbReference type="Gene3D" id="1.10.10.2670">
    <property type="entry name" value="E3 ubiquitin-protein ligase"/>
    <property type="match status" value="1"/>
</dbReference>
<reference evidence="13" key="1">
    <citation type="submission" date="2020-05" db="EMBL/GenBank/DDBJ databases">
        <title>Phylogenomic resolution of chytrid fungi.</title>
        <authorList>
            <person name="Stajich J.E."/>
            <person name="Amses K."/>
            <person name="Simmons R."/>
            <person name="Seto K."/>
            <person name="Myers J."/>
            <person name="Bonds A."/>
            <person name="Quandt C.A."/>
            <person name="Barry K."/>
            <person name="Liu P."/>
            <person name="Grigoriev I."/>
            <person name="Longcore J.E."/>
            <person name="James T.Y."/>
        </authorList>
    </citation>
    <scope>NUCLEOTIDE SEQUENCE</scope>
    <source>
        <strain evidence="13">JEL0513</strain>
    </source>
</reference>
<dbReference type="Pfam" id="PF22960">
    <property type="entry name" value="WHD_UBR1"/>
    <property type="match status" value="1"/>
</dbReference>
<keyword evidence="14" id="KW-1185">Reference proteome</keyword>
<gene>
    <name evidence="13" type="ORF">HK100_003039</name>
</gene>
<dbReference type="GO" id="GO:0071596">
    <property type="term" value="P:ubiquitin-dependent protein catabolic process via the N-end rule pathway"/>
    <property type="evidence" value="ECO:0007669"/>
    <property type="project" value="UniProtKB-UniRule"/>
</dbReference>
<dbReference type="EMBL" id="JADGJH010000173">
    <property type="protein sequence ID" value="KAJ3135188.1"/>
    <property type="molecule type" value="Genomic_DNA"/>
</dbReference>
<comment type="catalytic activity">
    <reaction evidence="1 10">
        <text>S-ubiquitinyl-[E2 ubiquitin-conjugating enzyme]-L-cysteine + [acceptor protein]-L-lysine = [E2 ubiquitin-conjugating enzyme]-L-cysteine + N(6)-ubiquitinyl-[acceptor protein]-L-lysine.</text>
        <dbReference type="EC" id="2.3.2.27"/>
    </reaction>
</comment>
<dbReference type="PROSITE" id="PS51157">
    <property type="entry name" value="ZF_UBR"/>
    <property type="match status" value="1"/>
</dbReference>
<comment type="similarity">
    <text evidence="8 10">Belongs to the E3 ubiquitin-protein ligase UBR1-like family.</text>
</comment>
<evidence type="ECO:0000313" key="13">
    <source>
        <dbReference type="EMBL" id="KAJ3135188.1"/>
    </source>
</evidence>
<comment type="caution">
    <text evidence="13">The sequence shown here is derived from an EMBL/GenBank/DDBJ whole genome shotgun (WGS) entry which is preliminary data.</text>
</comment>
<feature type="region of interest" description="Disordered" evidence="11">
    <location>
        <begin position="131"/>
        <end position="154"/>
    </location>
</feature>
<dbReference type="Pfam" id="PF02617">
    <property type="entry name" value="ClpS"/>
    <property type="match status" value="1"/>
</dbReference>
<dbReference type="SUPFAM" id="SSF54736">
    <property type="entry name" value="ClpS-like"/>
    <property type="match status" value="1"/>
</dbReference>
<keyword evidence="6 10" id="KW-0833">Ubl conjugation pathway</keyword>
<evidence type="ECO:0000256" key="8">
    <source>
        <dbReference type="ARBA" id="ARBA00046341"/>
    </source>
</evidence>